<dbReference type="AlphaFoldDB" id="A0A363ULQ1"/>
<dbReference type="InterPro" id="IPR016181">
    <property type="entry name" value="Acyl_CoA_acyltransferase"/>
</dbReference>
<dbReference type="PROSITE" id="PS51186">
    <property type="entry name" value="GNAT"/>
    <property type="match status" value="1"/>
</dbReference>
<organism evidence="2 3">
    <name type="scientific">Abyssibacter profundi</name>
    <dbReference type="NCBI Taxonomy" id="2182787"/>
    <lineage>
        <taxon>Bacteria</taxon>
        <taxon>Pseudomonadati</taxon>
        <taxon>Pseudomonadota</taxon>
        <taxon>Gammaproteobacteria</taxon>
        <taxon>Chromatiales</taxon>
        <taxon>Oceanococcaceae</taxon>
        <taxon>Abyssibacter</taxon>
    </lineage>
</organism>
<gene>
    <name evidence="2" type="ORF">DEH80_05830</name>
</gene>
<evidence type="ECO:0000313" key="2">
    <source>
        <dbReference type="EMBL" id="PWN56359.1"/>
    </source>
</evidence>
<evidence type="ECO:0000313" key="3">
    <source>
        <dbReference type="Proteomes" id="UP000251800"/>
    </source>
</evidence>
<accession>A0A363ULQ1</accession>
<dbReference type="InterPro" id="IPR000182">
    <property type="entry name" value="GNAT_dom"/>
</dbReference>
<dbReference type="OrthoDB" id="187903at2"/>
<evidence type="ECO:0000259" key="1">
    <source>
        <dbReference type="PROSITE" id="PS51186"/>
    </source>
</evidence>
<reference evidence="2 3" key="1">
    <citation type="submission" date="2018-05" db="EMBL/GenBank/DDBJ databases">
        <title>Abyssibacter profundi OUC007T gen. nov., sp. nov, a marine bacterium isolated from seawater of the Mariana Trench.</title>
        <authorList>
            <person name="Zhou S."/>
        </authorList>
    </citation>
    <scope>NUCLEOTIDE SEQUENCE [LARGE SCALE GENOMIC DNA]</scope>
    <source>
        <strain evidence="2 3">OUC007</strain>
    </source>
</reference>
<feature type="domain" description="N-acetyltransferase" evidence="1">
    <location>
        <begin position="29"/>
        <end position="221"/>
    </location>
</feature>
<dbReference type="CDD" id="cd04301">
    <property type="entry name" value="NAT_SF"/>
    <property type="match status" value="1"/>
</dbReference>
<name>A0A363ULQ1_9GAMM</name>
<dbReference type="EMBL" id="QEQK01000005">
    <property type="protein sequence ID" value="PWN56359.1"/>
    <property type="molecule type" value="Genomic_DNA"/>
</dbReference>
<dbReference type="RefSeq" id="WP_109719553.1">
    <property type="nucleotide sequence ID" value="NZ_QEQK01000005.1"/>
</dbReference>
<sequence>MPCVNRGLNRTSVLAHDGTVGENTAVSSLKIQSLAGPDARELVDELAQIRIRVFREWPYLYDGSLLYERGYLTTYFDCAEALVLVARDNDKIVGASTALPLAAAEPDMQAPFQQAGHPLDEWLYFGESVVLPAYRGQGLGLGFFAERESHALSLGLQHCTFCAVERPAAHPARPAHYIGNERFWENRGYRPLPLQCRYAWPDIGDVQSTNKTMRFWGRTLPSD</sequence>
<comment type="caution">
    <text evidence="2">The sequence shown here is derived from an EMBL/GenBank/DDBJ whole genome shotgun (WGS) entry which is preliminary data.</text>
</comment>
<proteinExistence type="predicted"/>
<dbReference type="GO" id="GO:0016747">
    <property type="term" value="F:acyltransferase activity, transferring groups other than amino-acyl groups"/>
    <property type="evidence" value="ECO:0007669"/>
    <property type="project" value="InterPro"/>
</dbReference>
<keyword evidence="3" id="KW-1185">Reference proteome</keyword>
<keyword evidence="2" id="KW-0808">Transferase</keyword>
<dbReference type="Pfam" id="PF00583">
    <property type="entry name" value="Acetyltransf_1"/>
    <property type="match status" value="1"/>
</dbReference>
<dbReference type="Gene3D" id="3.40.630.30">
    <property type="match status" value="1"/>
</dbReference>
<dbReference type="SUPFAM" id="SSF55729">
    <property type="entry name" value="Acyl-CoA N-acyltransferases (Nat)"/>
    <property type="match status" value="1"/>
</dbReference>
<protein>
    <submittedName>
        <fullName evidence="2">GNAT family N-acetyltransferase</fullName>
    </submittedName>
</protein>
<dbReference type="Proteomes" id="UP000251800">
    <property type="component" value="Unassembled WGS sequence"/>
</dbReference>